<dbReference type="AlphaFoldDB" id="A0A0F9AYX5"/>
<name>A0A0F9AYX5_9ZZZZ</name>
<evidence type="ECO:0000256" key="1">
    <source>
        <dbReference type="SAM" id="Phobius"/>
    </source>
</evidence>
<feature type="transmembrane region" description="Helical" evidence="1">
    <location>
        <begin position="26"/>
        <end position="45"/>
    </location>
</feature>
<organism evidence="2">
    <name type="scientific">marine sediment metagenome</name>
    <dbReference type="NCBI Taxonomy" id="412755"/>
    <lineage>
        <taxon>unclassified sequences</taxon>
        <taxon>metagenomes</taxon>
        <taxon>ecological metagenomes</taxon>
    </lineage>
</organism>
<protein>
    <submittedName>
        <fullName evidence="2">Uncharacterized protein</fullName>
    </submittedName>
</protein>
<dbReference type="EMBL" id="LAZR01052156">
    <property type="protein sequence ID" value="KKK83584.1"/>
    <property type="molecule type" value="Genomic_DNA"/>
</dbReference>
<proteinExistence type="predicted"/>
<comment type="caution">
    <text evidence="2">The sequence shown here is derived from an EMBL/GenBank/DDBJ whole genome shotgun (WGS) entry which is preliminary data.</text>
</comment>
<accession>A0A0F9AYX5</accession>
<sequence length="374" mass="41624">IPFVNKKLVLKILIWFDGGISMRPEILLLFTIGLLGLLLYTPVYAENLGLIEIKKWRMINSPEVCGDKLCEELEGDSGIPPLKQFNEGISLEKIRCKQGFELVLKTSNNHPACVKESSIEILVQRGWATVLDIIIKQHIPVDAESAEKARQIGIKGVVLASESFVMDENNPTVTITSSDINGQDAIIFEGSGFRGFHVIDVIVTNDFGFEVELETKTGMEGTLHMPWLLYESLAPGIYNVEFSDRVSSHEITIKIGNIQIEKTKLRLNDITTSTFNGGYPIGFSGNLFTESGKIIADVEILIIGDGPCPSDGIIAKGQTDKRGRYRIMVETMIWDPTDNMIKIHAEYLGDEFYSPAYSQDEVIIVYPNKDTKSC</sequence>
<feature type="non-terminal residue" evidence="2">
    <location>
        <position position="1"/>
    </location>
</feature>
<evidence type="ECO:0000313" key="2">
    <source>
        <dbReference type="EMBL" id="KKK83584.1"/>
    </source>
</evidence>
<keyword evidence="1" id="KW-0812">Transmembrane</keyword>
<keyword evidence="1" id="KW-1133">Transmembrane helix</keyword>
<gene>
    <name evidence="2" type="ORF">LCGC14_2791910</name>
</gene>
<keyword evidence="1" id="KW-0472">Membrane</keyword>
<reference evidence="2" key="1">
    <citation type="journal article" date="2015" name="Nature">
        <title>Complex archaea that bridge the gap between prokaryotes and eukaryotes.</title>
        <authorList>
            <person name="Spang A."/>
            <person name="Saw J.H."/>
            <person name="Jorgensen S.L."/>
            <person name="Zaremba-Niedzwiedzka K."/>
            <person name="Martijn J."/>
            <person name="Lind A.E."/>
            <person name="van Eijk R."/>
            <person name="Schleper C."/>
            <person name="Guy L."/>
            <person name="Ettema T.J."/>
        </authorList>
    </citation>
    <scope>NUCLEOTIDE SEQUENCE</scope>
</reference>